<dbReference type="Gene3D" id="1.20.1250.20">
    <property type="entry name" value="MFS general substrate transporter like domains"/>
    <property type="match status" value="2"/>
</dbReference>
<dbReference type="InterPro" id="IPR011701">
    <property type="entry name" value="MFS"/>
</dbReference>
<dbReference type="CDD" id="cd17344">
    <property type="entry name" value="MFS_SLC37A1_2"/>
    <property type="match status" value="1"/>
</dbReference>
<evidence type="ECO:0000256" key="1">
    <source>
        <dbReference type="ARBA" id="ARBA00004141"/>
    </source>
</evidence>
<feature type="transmembrane region" description="Helical" evidence="9">
    <location>
        <begin position="30"/>
        <end position="48"/>
    </location>
</feature>
<feature type="transmembrane region" description="Helical" evidence="9">
    <location>
        <begin position="308"/>
        <end position="333"/>
    </location>
</feature>
<dbReference type="AlphaFoldDB" id="A0A6A2YYH9"/>
<keyword evidence="12" id="KW-1185">Reference proteome</keyword>
<dbReference type="GO" id="GO:0004523">
    <property type="term" value="F:RNA-DNA hybrid ribonuclease activity"/>
    <property type="evidence" value="ECO:0007669"/>
    <property type="project" value="InterPro"/>
</dbReference>
<dbReference type="InterPro" id="IPR044740">
    <property type="entry name" value="SLC37A1_2"/>
</dbReference>
<dbReference type="EMBL" id="VEPZ02001256">
    <property type="protein sequence ID" value="KAE8683972.1"/>
    <property type="molecule type" value="Genomic_DNA"/>
</dbReference>
<dbReference type="PANTHER" id="PTHR43184:SF12">
    <property type="entry name" value="SUGAR PHOSPHATE EXCHANGER 3"/>
    <property type="match status" value="1"/>
</dbReference>
<dbReference type="InterPro" id="IPR036259">
    <property type="entry name" value="MFS_trans_sf"/>
</dbReference>
<evidence type="ECO:0000256" key="6">
    <source>
        <dbReference type="ARBA" id="ARBA00022989"/>
    </source>
</evidence>
<dbReference type="Gene3D" id="3.30.420.10">
    <property type="entry name" value="Ribonuclease H-like superfamily/Ribonuclease H"/>
    <property type="match status" value="1"/>
</dbReference>
<dbReference type="SUPFAM" id="SSF103473">
    <property type="entry name" value="MFS general substrate transporter"/>
    <property type="match status" value="1"/>
</dbReference>
<dbReference type="PANTHER" id="PTHR43184">
    <property type="entry name" value="MAJOR FACILITATOR SUPERFAMILY TRANSPORTER 16, ISOFORM B"/>
    <property type="match status" value="1"/>
</dbReference>
<name>A0A6A2YYH9_HIBSY</name>
<feature type="transmembrane region" description="Helical" evidence="9">
    <location>
        <begin position="482"/>
        <end position="502"/>
    </location>
</feature>
<dbReference type="CDD" id="cd06222">
    <property type="entry name" value="RNase_H_like"/>
    <property type="match status" value="1"/>
</dbReference>
<feature type="transmembrane region" description="Helical" evidence="9">
    <location>
        <begin position="411"/>
        <end position="436"/>
    </location>
</feature>
<dbReference type="PROSITE" id="PS50850">
    <property type="entry name" value="MFS"/>
    <property type="match status" value="1"/>
</dbReference>
<sequence length="692" mass="74068">MSTNSNTIRRTPPGILLIRNIRGKDWSLKSYRYIILLLTFIAYATYHASRKPSSIVKSVLYPESMKSSDPPWPVGNVFIEEEFSGFGTNGVNNKGWYPFNGTDGTSKLGEIDVAFLACYSSGMYVAGHLGDTLDLRLFLTIGMIGSGIFVGLFGMGYYWNIHEFWFYLFMQMVAGLFQATGWPSVVAVIGNWFGKRKRGLIMGIWNAHTSVGNISGSLLAAAVLDYGWGWSFIVPGALIASAGVLVYLFLPAYPEDIGFSGANASSSEEEDRIQKASEQKGSAVNVEKSSDLKAGSGSRKGIGIFEACSIPGVIPFALCLFFSKLVAYTFLYWLPFYLSQTEIGGEYMSVKSAGNLSTLFDVGGIVGGVLAGYISDKLIARATTAATFMFAAIPSMILYRLYGNISRATNILLMMIAGLFVNGPYALITTAVSADLGTHSSLRGDSRALATVTAIIDGTGSVGAALGPLITGFLSSKGWDTVFMMLNAGALIASLLLSHLVIAEFRERTSKPLPPSHGQQNHEATGSQPLLGVSNIQNNLCSLCGKVPETLILLCWCPPPSGSLKLNVDGAIRSDASCGGIGGLLRNAEGCSLASFSKKFGPGLLISAELLAIKYGIEMFLSSQWFGSYSLIVESDRKNAIDLLLNPSASPSFLFCLVREISDSFCGKDVSIRHISRNGNIVADLLAKAGIG</sequence>
<keyword evidence="4" id="KW-0762">Sugar transport</keyword>
<keyword evidence="7 9" id="KW-0472">Membrane</keyword>
<proteinExistence type="inferred from homology"/>
<dbReference type="GO" id="GO:0061513">
    <property type="term" value="F:glucose 6-phosphate:phosphate antiporter activity"/>
    <property type="evidence" value="ECO:0007669"/>
    <property type="project" value="InterPro"/>
</dbReference>
<comment type="subcellular location">
    <subcellularLocation>
        <location evidence="1">Membrane</location>
        <topology evidence="1">Multi-pass membrane protein</topology>
    </subcellularLocation>
</comment>
<dbReference type="Proteomes" id="UP000436088">
    <property type="component" value="Unassembled WGS sequence"/>
</dbReference>
<comment type="caution">
    <text evidence="11">The sequence shown here is derived from an EMBL/GenBank/DDBJ whole genome shotgun (WGS) entry which is preliminary data.</text>
</comment>
<dbReference type="InterPro" id="IPR036397">
    <property type="entry name" value="RNaseH_sf"/>
</dbReference>
<feature type="transmembrane region" description="Helical" evidence="9">
    <location>
        <begin position="448"/>
        <end position="470"/>
    </location>
</feature>
<evidence type="ECO:0000256" key="4">
    <source>
        <dbReference type="ARBA" id="ARBA00022597"/>
    </source>
</evidence>
<dbReference type="InterPro" id="IPR020846">
    <property type="entry name" value="MFS_dom"/>
</dbReference>
<reference evidence="11" key="1">
    <citation type="submission" date="2019-09" db="EMBL/GenBank/DDBJ databases">
        <title>Draft genome information of white flower Hibiscus syriacus.</title>
        <authorList>
            <person name="Kim Y.-M."/>
        </authorList>
    </citation>
    <scope>NUCLEOTIDE SEQUENCE [LARGE SCALE GENOMIC DNA]</scope>
    <source>
        <strain evidence="11">YM2019G1</strain>
    </source>
</reference>
<evidence type="ECO:0000259" key="10">
    <source>
        <dbReference type="PROSITE" id="PS50850"/>
    </source>
</evidence>
<feature type="transmembrane region" description="Helical" evidence="9">
    <location>
        <begin position="353"/>
        <end position="371"/>
    </location>
</feature>
<feature type="transmembrane region" description="Helical" evidence="9">
    <location>
        <begin position="137"/>
        <end position="159"/>
    </location>
</feature>
<dbReference type="InterPro" id="IPR012337">
    <property type="entry name" value="RNaseH-like_sf"/>
</dbReference>
<dbReference type="Pfam" id="PF13456">
    <property type="entry name" value="RVT_3"/>
    <property type="match status" value="1"/>
</dbReference>
<evidence type="ECO:0000256" key="9">
    <source>
        <dbReference type="SAM" id="Phobius"/>
    </source>
</evidence>
<gene>
    <name evidence="11" type="ORF">F3Y22_tig00111164pilonHSYRG00041</name>
</gene>
<organism evidence="11 12">
    <name type="scientific">Hibiscus syriacus</name>
    <name type="common">Rose of Sharon</name>
    <dbReference type="NCBI Taxonomy" id="106335"/>
    <lineage>
        <taxon>Eukaryota</taxon>
        <taxon>Viridiplantae</taxon>
        <taxon>Streptophyta</taxon>
        <taxon>Embryophyta</taxon>
        <taxon>Tracheophyta</taxon>
        <taxon>Spermatophyta</taxon>
        <taxon>Magnoliopsida</taxon>
        <taxon>eudicotyledons</taxon>
        <taxon>Gunneridae</taxon>
        <taxon>Pentapetalae</taxon>
        <taxon>rosids</taxon>
        <taxon>malvids</taxon>
        <taxon>Malvales</taxon>
        <taxon>Malvaceae</taxon>
        <taxon>Malvoideae</taxon>
        <taxon>Hibiscus</taxon>
    </lineage>
</organism>
<dbReference type="Pfam" id="PF07690">
    <property type="entry name" value="MFS_1"/>
    <property type="match status" value="1"/>
</dbReference>
<dbReference type="InterPro" id="IPR002156">
    <property type="entry name" value="RNaseH_domain"/>
</dbReference>
<dbReference type="GO" id="GO:0003676">
    <property type="term" value="F:nucleic acid binding"/>
    <property type="evidence" value="ECO:0007669"/>
    <property type="project" value="InterPro"/>
</dbReference>
<dbReference type="GO" id="GO:0016020">
    <property type="term" value="C:membrane"/>
    <property type="evidence" value="ECO:0007669"/>
    <property type="project" value="UniProtKB-SubCell"/>
</dbReference>
<evidence type="ECO:0000256" key="3">
    <source>
        <dbReference type="ARBA" id="ARBA00022448"/>
    </source>
</evidence>
<comment type="similarity">
    <text evidence="2">Belongs to the major facilitator superfamily. Organophosphate:Pi antiporter (OPA) (TC 2.A.1.4) family.</text>
</comment>
<evidence type="ECO:0000313" key="11">
    <source>
        <dbReference type="EMBL" id="KAE8683972.1"/>
    </source>
</evidence>
<evidence type="ECO:0000256" key="5">
    <source>
        <dbReference type="ARBA" id="ARBA00022692"/>
    </source>
</evidence>
<feature type="region of interest" description="Disordered" evidence="8">
    <location>
        <begin position="270"/>
        <end position="296"/>
    </location>
</feature>
<feature type="transmembrane region" description="Helical" evidence="9">
    <location>
        <begin position="205"/>
        <end position="224"/>
    </location>
</feature>
<evidence type="ECO:0000256" key="2">
    <source>
        <dbReference type="ARBA" id="ARBA00009598"/>
    </source>
</evidence>
<feature type="transmembrane region" description="Helical" evidence="9">
    <location>
        <begin position="230"/>
        <end position="250"/>
    </location>
</feature>
<keyword evidence="6 9" id="KW-1133">Transmembrane helix</keyword>
<feature type="transmembrane region" description="Helical" evidence="9">
    <location>
        <begin position="165"/>
        <end position="193"/>
    </location>
</feature>
<keyword evidence="3" id="KW-0813">Transport</keyword>
<dbReference type="SUPFAM" id="SSF53098">
    <property type="entry name" value="Ribonuclease H-like"/>
    <property type="match status" value="1"/>
</dbReference>
<evidence type="ECO:0000313" key="12">
    <source>
        <dbReference type="Proteomes" id="UP000436088"/>
    </source>
</evidence>
<accession>A0A6A2YYH9</accession>
<protein>
    <submittedName>
        <fullName evidence="11">Glycerol-3-phosphate transporter 4</fullName>
    </submittedName>
</protein>
<feature type="domain" description="Major facilitator superfamily (MFS) profile" evidence="10">
    <location>
        <begin position="37"/>
        <end position="506"/>
    </location>
</feature>
<evidence type="ECO:0000256" key="7">
    <source>
        <dbReference type="ARBA" id="ARBA00023136"/>
    </source>
</evidence>
<feature type="transmembrane region" description="Helical" evidence="9">
    <location>
        <begin position="378"/>
        <end position="399"/>
    </location>
</feature>
<dbReference type="InterPro" id="IPR044730">
    <property type="entry name" value="RNase_H-like_dom_plant"/>
</dbReference>
<evidence type="ECO:0000256" key="8">
    <source>
        <dbReference type="SAM" id="MobiDB-lite"/>
    </source>
</evidence>
<dbReference type="FunFam" id="1.20.1250.20:FF:000028">
    <property type="entry name" value="Sugar phosphate exchanger 3 isoform 1"/>
    <property type="match status" value="1"/>
</dbReference>
<keyword evidence="5 9" id="KW-0812">Transmembrane</keyword>
<dbReference type="GO" id="GO:0055062">
    <property type="term" value="P:phosphate ion homeostasis"/>
    <property type="evidence" value="ECO:0007669"/>
    <property type="project" value="TreeGrafter"/>
</dbReference>